<dbReference type="NCBIfam" id="TIGR00974">
    <property type="entry name" value="3a0107s02c"/>
    <property type="match status" value="1"/>
</dbReference>
<dbReference type="EMBL" id="CP036348">
    <property type="protein sequence ID" value="QDV70536.1"/>
    <property type="molecule type" value="Genomic_DNA"/>
</dbReference>
<dbReference type="PROSITE" id="PS50928">
    <property type="entry name" value="ABC_TM1"/>
    <property type="match status" value="1"/>
</dbReference>
<proteinExistence type="inferred from homology"/>
<evidence type="ECO:0000256" key="7">
    <source>
        <dbReference type="ARBA" id="ARBA00022692"/>
    </source>
</evidence>
<evidence type="ECO:0000313" key="13">
    <source>
        <dbReference type="Proteomes" id="UP000315082"/>
    </source>
</evidence>
<comment type="subcellular location">
    <subcellularLocation>
        <location evidence="1 10">Cell membrane</location>
        <topology evidence="1 10">Multi-pass membrane protein</topology>
    </subcellularLocation>
</comment>
<dbReference type="Gene3D" id="1.10.3720.10">
    <property type="entry name" value="MetI-like"/>
    <property type="match status" value="1"/>
</dbReference>
<dbReference type="GO" id="GO:0035435">
    <property type="term" value="P:phosphate ion transmembrane transport"/>
    <property type="evidence" value="ECO:0007669"/>
    <property type="project" value="InterPro"/>
</dbReference>
<dbReference type="Pfam" id="PF00528">
    <property type="entry name" value="BPD_transp_1"/>
    <property type="match status" value="1"/>
</dbReference>
<protein>
    <recommendedName>
        <fullName evidence="3 10">Phosphate transport system permease protein PstA</fullName>
    </recommendedName>
</protein>
<gene>
    <name evidence="12" type="primary">pstA_1</name>
    <name evidence="12" type="ORF">Poly24_42600</name>
</gene>
<evidence type="ECO:0000259" key="11">
    <source>
        <dbReference type="PROSITE" id="PS50928"/>
    </source>
</evidence>
<dbReference type="InterPro" id="IPR035906">
    <property type="entry name" value="MetI-like_sf"/>
</dbReference>
<dbReference type="PANTHER" id="PTHR42922">
    <property type="entry name" value="PHOSPHATE TRANSPORT SYSTEM PERMEASE PROTEIN PSTA"/>
    <property type="match status" value="1"/>
</dbReference>
<dbReference type="SUPFAM" id="SSF161098">
    <property type="entry name" value="MetI-like"/>
    <property type="match status" value="1"/>
</dbReference>
<keyword evidence="8 10" id="KW-1133">Transmembrane helix</keyword>
<dbReference type="RefSeq" id="WP_197452058.1">
    <property type="nucleotide sequence ID" value="NZ_CP036348.1"/>
</dbReference>
<evidence type="ECO:0000256" key="6">
    <source>
        <dbReference type="ARBA" id="ARBA00022592"/>
    </source>
</evidence>
<accession>A0A518JYB6</accession>
<dbReference type="PANTHER" id="PTHR42922:SF1">
    <property type="entry name" value="PHOSPHATE TRANSPORT SYSTEM PERMEASE PROTEIN PSTA"/>
    <property type="match status" value="1"/>
</dbReference>
<dbReference type="InterPro" id="IPR051408">
    <property type="entry name" value="Phosphate_transprt_permease"/>
</dbReference>
<feature type="domain" description="ABC transmembrane type-1" evidence="11">
    <location>
        <begin position="85"/>
        <end position="293"/>
    </location>
</feature>
<dbReference type="AlphaFoldDB" id="A0A518JYB6"/>
<feature type="transmembrane region" description="Helical" evidence="10">
    <location>
        <begin position="199"/>
        <end position="221"/>
    </location>
</feature>
<evidence type="ECO:0000256" key="2">
    <source>
        <dbReference type="ARBA" id="ARBA00007069"/>
    </source>
</evidence>
<feature type="transmembrane region" description="Helical" evidence="10">
    <location>
        <begin position="84"/>
        <end position="111"/>
    </location>
</feature>
<evidence type="ECO:0000256" key="1">
    <source>
        <dbReference type="ARBA" id="ARBA00004651"/>
    </source>
</evidence>
<keyword evidence="9 10" id="KW-0472">Membrane</keyword>
<feature type="transmembrane region" description="Helical" evidence="10">
    <location>
        <begin position="32"/>
        <end position="56"/>
    </location>
</feature>
<keyword evidence="7 10" id="KW-0812">Transmembrane</keyword>
<dbReference type="GO" id="GO:0005886">
    <property type="term" value="C:plasma membrane"/>
    <property type="evidence" value="ECO:0007669"/>
    <property type="project" value="UniProtKB-SubCell"/>
</dbReference>
<evidence type="ECO:0000256" key="5">
    <source>
        <dbReference type="ARBA" id="ARBA00022475"/>
    </source>
</evidence>
<reference evidence="12 13" key="1">
    <citation type="submission" date="2019-02" db="EMBL/GenBank/DDBJ databases">
        <title>Deep-cultivation of Planctomycetes and their phenomic and genomic characterization uncovers novel biology.</title>
        <authorList>
            <person name="Wiegand S."/>
            <person name="Jogler M."/>
            <person name="Boedeker C."/>
            <person name="Pinto D."/>
            <person name="Vollmers J."/>
            <person name="Rivas-Marin E."/>
            <person name="Kohn T."/>
            <person name="Peeters S.H."/>
            <person name="Heuer A."/>
            <person name="Rast P."/>
            <person name="Oberbeckmann S."/>
            <person name="Bunk B."/>
            <person name="Jeske O."/>
            <person name="Meyerdierks A."/>
            <person name="Storesund J.E."/>
            <person name="Kallscheuer N."/>
            <person name="Luecker S."/>
            <person name="Lage O.M."/>
            <person name="Pohl T."/>
            <person name="Merkel B.J."/>
            <person name="Hornburger P."/>
            <person name="Mueller R.-W."/>
            <person name="Bruemmer F."/>
            <person name="Labrenz M."/>
            <person name="Spormann A.M."/>
            <person name="Op den Camp H."/>
            <person name="Overmann J."/>
            <person name="Amann R."/>
            <person name="Jetten M.S.M."/>
            <person name="Mascher T."/>
            <person name="Medema M.H."/>
            <person name="Devos D.P."/>
            <person name="Kaster A.-K."/>
            <person name="Ovreas L."/>
            <person name="Rohde M."/>
            <person name="Galperin M.Y."/>
            <person name="Jogler C."/>
        </authorList>
    </citation>
    <scope>NUCLEOTIDE SEQUENCE [LARGE SCALE GENOMIC DNA]</scope>
    <source>
        <strain evidence="12 13">Poly24</strain>
    </source>
</reference>
<evidence type="ECO:0000313" key="12">
    <source>
        <dbReference type="EMBL" id="QDV70536.1"/>
    </source>
</evidence>
<dbReference type="KEGG" id="rcf:Poly24_42600"/>
<evidence type="ECO:0000256" key="3">
    <source>
        <dbReference type="ARBA" id="ARBA00016864"/>
    </source>
</evidence>
<feature type="transmembrane region" description="Helical" evidence="10">
    <location>
        <begin position="132"/>
        <end position="153"/>
    </location>
</feature>
<dbReference type="InterPro" id="IPR005672">
    <property type="entry name" value="Phosphate_PstA"/>
</dbReference>
<name>A0A518JYB6_9BACT</name>
<keyword evidence="4" id="KW-0813">Transport</keyword>
<comment type="similarity">
    <text evidence="2 10">Belongs to the binding-protein-dependent transport system permease family. CysTW subfamily.</text>
</comment>
<evidence type="ECO:0000256" key="4">
    <source>
        <dbReference type="ARBA" id="ARBA00022448"/>
    </source>
</evidence>
<dbReference type="Proteomes" id="UP000315082">
    <property type="component" value="Chromosome"/>
</dbReference>
<sequence length="303" mass="31992">MSQEITDAFDDIDFPTLERSLRHPRTLFSSTLSILTGLVTVVACIPLFSVLFMLIWRGGKRLSLSLFTETPPSAFESGGGFGNAIVGTLLMVSISVVISVPFGVLAALFLAEFGKDSKTASAVRFCAKLLTGFPSILAGVFAYAAVVLVTGTYSAPAGGIALSILMLPIVMLTAEEAIKMVPHRMKEAAIGMGATQTQVVWKVVLPTALPGLLTGVMLAVARAAGETAPLLFTALNSNYWIVQDGKLALMDPTASLAVLIFNFSGVPFENQIELAWAAALVLVMIVLVINIGGQILSRNKVTS</sequence>
<evidence type="ECO:0000256" key="8">
    <source>
        <dbReference type="ARBA" id="ARBA00022989"/>
    </source>
</evidence>
<keyword evidence="6" id="KW-0592">Phosphate transport</keyword>
<keyword evidence="13" id="KW-1185">Reference proteome</keyword>
<dbReference type="GO" id="GO:0005315">
    <property type="term" value="F:phosphate transmembrane transporter activity"/>
    <property type="evidence" value="ECO:0007669"/>
    <property type="project" value="InterPro"/>
</dbReference>
<feature type="transmembrane region" description="Helical" evidence="10">
    <location>
        <begin position="159"/>
        <end position="178"/>
    </location>
</feature>
<feature type="transmembrane region" description="Helical" evidence="10">
    <location>
        <begin position="274"/>
        <end position="296"/>
    </location>
</feature>
<dbReference type="InterPro" id="IPR000515">
    <property type="entry name" value="MetI-like"/>
</dbReference>
<dbReference type="CDD" id="cd06261">
    <property type="entry name" value="TM_PBP2"/>
    <property type="match status" value="1"/>
</dbReference>
<organism evidence="12 13">
    <name type="scientific">Rosistilla carotiformis</name>
    <dbReference type="NCBI Taxonomy" id="2528017"/>
    <lineage>
        <taxon>Bacteria</taxon>
        <taxon>Pseudomonadati</taxon>
        <taxon>Planctomycetota</taxon>
        <taxon>Planctomycetia</taxon>
        <taxon>Pirellulales</taxon>
        <taxon>Pirellulaceae</taxon>
        <taxon>Rosistilla</taxon>
    </lineage>
</organism>
<keyword evidence="5 10" id="KW-1003">Cell membrane</keyword>
<evidence type="ECO:0000256" key="9">
    <source>
        <dbReference type="ARBA" id="ARBA00023136"/>
    </source>
</evidence>
<evidence type="ECO:0000256" key="10">
    <source>
        <dbReference type="RuleBase" id="RU363043"/>
    </source>
</evidence>